<proteinExistence type="predicted"/>
<name>A0AAD7SWN8_9TELE</name>
<protein>
    <submittedName>
        <fullName evidence="2">Uncharacterized protein</fullName>
    </submittedName>
</protein>
<evidence type="ECO:0000256" key="1">
    <source>
        <dbReference type="SAM" id="MobiDB-lite"/>
    </source>
</evidence>
<organism evidence="2 3">
    <name type="scientific">Aldrovandia affinis</name>
    <dbReference type="NCBI Taxonomy" id="143900"/>
    <lineage>
        <taxon>Eukaryota</taxon>
        <taxon>Metazoa</taxon>
        <taxon>Chordata</taxon>
        <taxon>Craniata</taxon>
        <taxon>Vertebrata</taxon>
        <taxon>Euteleostomi</taxon>
        <taxon>Actinopterygii</taxon>
        <taxon>Neopterygii</taxon>
        <taxon>Teleostei</taxon>
        <taxon>Notacanthiformes</taxon>
        <taxon>Halosauridae</taxon>
        <taxon>Aldrovandia</taxon>
    </lineage>
</organism>
<comment type="caution">
    <text evidence="2">The sequence shown here is derived from an EMBL/GenBank/DDBJ whole genome shotgun (WGS) entry which is preliminary data.</text>
</comment>
<reference evidence="2" key="1">
    <citation type="journal article" date="2023" name="Science">
        <title>Genome structures resolve the early diversification of teleost fishes.</title>
        <authorList>
            <person name="Parey E."/>
            <person name="Louis A."/>
            <person name="Montfort J."/>
            <person name="Bouchez O."/>
            <person name="Roques C."/>
            <person name="Iampietro C."/>
            <person name="Lluch J."/>
            <person name="Castinel A."/>
            <person name="Donnadieu C."/>
            <person name="Desvignes T."/>
            <person name="Floi Bucao C."/>
            <person name="Jouanno E."/>
            <person name="Wen M."/>
            <person name="Mejri S."/>
            <person name="Dirks R."/>
            <person name="Jansen H."/>
            <person name="Henkel C."/>
            <person name="Chen W.J."/>
            <person name="Zahm M."/>
            <person name="Cabau C."/>
            <person name="Klopp C."/>
            <person name="Thompson A.W."/>
            <person name="Robinson-Rechavi M."/>
            <person name="Braasch I."/>
            <person name="Lecointre G."/>
            <person name="Bobe J."/>
            <person name="Postlethwait J.H."/>
            <person name="Berthelot C."/>
            <person name="Roest Crollius H."/>
            <person name="Guiguen Y."/>
        </authorList>
    </citation>
    <scope>NUCLEOTIDE SEQUENCE</scope>
    <source>
        <strain evidence="2">NC1722</strain>
    </source>
</reference>
<gene>
    <name evidence="2" type="ORF">AAFF_G00211570</name>
</gene>
<accession>A0AAD7SWN8</accession>
<feature type="region of interest" description="Disordered" evidence="1">
    <location>
        <begin position="78"/>
        <end position="100"/>
    </location>
</feature>
<dbReference type="Proteomes" id="UP001221898">
    <property type="component" value="Unassembled WGS sequence"/>
</dbReference>
<evidence type="ECO:0000313" key="3">
    <source>
        <dbReference type="Proteomes" id="UP001221898"/>
    </source>
</evidence>
<evidence type="ECO:0000313" key="2">
    <source>
        <dbReference type="EMBL" id="KAJ8410116.1"/>
    </source>
</evidence>
<keyword evidence="3" id="KW-1185">Reference proteome</keyword>
<sequence length="100" mass="10853">MERPGGALGAARLRSGPSPPAPLRRRTRAVPHGHIQYLAPRHAVTWLGPRPLGSGQGSSPGPLTVLKRSHRLRQLLRRRVHAPGDKRIPLPHQSTGEPGQ</sequence>
<dbReference type="AlphaFoldDB" id="A0AAD7SWN8"/>
<feature type="region of interest" description="Disordered" evidence="1">
    <location>
        <begin position="1"/>
        <end position="25"/>
    </location>
</feature>
<dbReference type="EMBL" id="JAINUG010000028">
    <property type="protein sequence ID" value="KAJ8410116.1"/>
    <property type="molecule type" value="Genomic_DNA"/>
</dbReference>